<proteinExistence type="predicted"/>
<evidence type="ECO:0000313" key="1">
    <source>
        <dbReference type="EMBL" id="KAF9647222.1"/>
    </source>
</evidence>
<accession>A0ACB6ZCD6</accession>
<keyword evidence="1" id="KW-0378">Hydrolase</keyword>
<protein>
    <submittedName>
        <fullName evidence="1">Serine protease</fullName>
    </submittedName>
</protein>
<evidence type="ECO:0000313" key="2">
    <source>
        <dbReference type="Proteomes" id="UP000886501"/>
    </source>
</evidence>
<gene>
    <name evidence="1" type="ORF">BDM02DRAFT_2731627</name>
</gene>
<reference evidence="1" key="2">
    <citation type="journal article" date="2020" name="Nat. Commun.">
        <title>Large-scale genome sequencing of mycorrhizal fungi provides insights into the early evolution of symbiotic traits.</title>
        <authorList>
            <person name="Miyauchi S."/>
            <person name="Kiss E."/>
            <person name="Kuo A."/>
            <person name="Drula E."/>
            <person name="Kohler A."/>
            <person name="Sanchez-Garcia M."/>
            <person name="Morin E."/>
            <person name="Andreopoulos B."/>
            <person name="Barry K.W."/>
            <person name="Bonito G."/>
            <person name="Buee M."/>
            <person name="Carver A."/>
            <person name="Chen C."/>
            <person name="Cichocki N."/>
            <person name="Clum A."/>
            <person name="Culley D."/>
            <person name="Crous P.W."/>
            <person name="Fauchery L."/>
            <person name="Girlanda M."/>
            <person name="Hayes R.D."/>
            <person name="Keri Z."/>
            <person name="LaButti K."/>
            <person name="Lipzen A."/>
            <person name="Lombard V."/>
            <person name="Magnuson J."/>
            <person name="Maillard F."/>
            <person name="Murat C."/>
            <person name="Nolan M."/>
            <person name="Ohm R.A."/>
            <person name="Pangilinan J."/>
            <person name="Pereira M.F."/>
            <person name="Perotto S."/>
            <person name="Peter M."/>
            <person name="Pfister S."/>
            <person name="Riley R."/>
            <person name="Sitrit Y."/>
            <person name="Stielow J.B."/>
            <person name="Szollosi G."/>
            <person name="Zifcakova L."/>
            <person name="Stursova M."/>
            <person name="Spatafora J.W."/>
            <person name="Tedersoo L."/>
            <person name="Vaario L.M."/>
            <person name="Yamada A."/>
            <person name="Yan M."/>
            <person name="Wang P."/>
            <person name="Xu J."/>
            <person name="Bruns T."/>
            <person name="Baldrian P."/>
            <person name="Vilgalys R."/>
            <person name="Dunand C."/>
            <person name="Henrissat B."/>
            <person name="Grigoriev I.V."/>
            <person name="Hibbett D."/>
            <person name="Nagy L.G."/>
            <person name="Martin F.M."/>
        </authorList>
    </citation>
    <scope>NUCLEOTIDE SEQUENCE</scope>
    <source>
        <strain evidence="1">P2</strain>
    </source>
</reference>
<keyword evidence="1" id="KW-0645">Protease</keyword>
<sequence length="394" mass="40543">MFCSQLVALALCTLPALAAPSPLLRVAKAENPLPGRYIVTLKQEQGTSSAATSVKTFSSTVLSASNVTHQWESMGAFAGELSVDDLETLRVDPRVAAIEEDGIMKTFATVTQNNAPWGLSRISSKTKLASQDDKALSFAYIFDSTAGAGSTVYIIDTGIFIQHPEFQGRASFGAAFGGFLKQDGNGHGTHCAGTAVSSQFGVAKAANVVAVRVLGDDGSGQNSDIISGLNFVASEFKRTGTPTVASLSLGGGISNAVDNAVVRLFNSGVPVVVAAGNEDQNVVNVSPARVKQAITVAASTITDAKASFSNFGAGVDVWAPGLNVISTFNDGSTKILSGTSMATPHVSGLVAYLLGLDSSLTPTGVETTIKNQALNNVLSGVPQGTHNLLVNNAF</sequence>
<comment type="caution">
    <text evidence="1">The sequence shown here is derived from an EMBL/GenBank/DDBJ whole genome shotgun (WGS) entry which is preliminary data.</text>
</comment>
<name>A0ACB6ZCD6_THEGA</name>
<dbReference type="Proteomes" id="UP000886501">
    <property type="component" value="Unassembled WGS sequence"/>
</dbReference>
<reference evidence="1" key="1">
    <citation type="submission" date="2019-10" db="EMBL/GenBank/DDBJ databases">
        <authorList>
            <consortium name="DOE Joint Genome Institute"/>
            <person name="Kuo A."/>
            <person name="Miyauchi S."/>
            <person name="Kiss E."/>
            <person name="Drula E."/>
            <person name="Kohler A."/>
            <person name="Sanchez-Garcia M."/>
            <person name="Andreopoulos B."/>
            <person name="Barry K.W."/>
            <person name="Bonito G."/>
            <person name="Buee M."/>
            <person name="Carver A."/>
            <person name="Chen C."/>
            <person name="Cichocki N."/>
            <person name="Clum A."/>
            <person name="Culley D."/>
            <person name="Crous P.W."/>
            <person name="Fauchery L."/>
            <person name="Girlanda M."/>
            <person name="Hayes R."/>
            <person name="Keri Z."/>
            <person name="Labutti K."/>
            <person name="Lipzen A."/>
            <person name="Lombard V."/>
            <person name="Magnuson J."/>
            <person name="Maillard F."/>
            <person name="Morin E."/>
            <person name="Murat C."/>
            <person name="Nolan M."/>
            <person name="Ohm R."/>
            <person name="Pangilinan J."/>
            <person name="Pereira M."/>
            <person name="Perotto S."/>
            <person name="Peter M."/>
            <person name="Riley R."/>
            <person name="Sitrit Y."/>
            <person name="Stielow B."/>
            <person name="Szollosi G."/>
            <person name="Zifcakova L."/>
            <person name="Stursova M."/>
            <person name="Spatafora J.W."/>
            <person name="Tedersoo L."/>
            <person name="Vaario L.-M."/>
            <person name="Yamada A."/>
            <person name="Yan M."/>
            <person name="Wang P."/>
            <person name="Xu J."/>
            <person name="Bruns T."/>
            <person name="Baldrian P."/>
            <person name="Vilgalys R."/>
            <person name="Henrissat B."/>
            <person name="Grigoriev I.V."/>
            <person name="Hibbett D."/>
            <person name="Nagy L.G."/>
            <person name="Martin F.M."/>
        </authorList>
    </citation>
    <scope>NUCLEOTIDE SEQUENCE</scope>
    <source>
        <strain evidence="1">P2</strain>
    </source>
</reference>
<dbReference type="EMBL" id="MU118038">
    <property type="protein sequence ID" value="KAF9647222.1"/>
    <property type="molecule type" value="Genomic_DNA"/>
</dbReference>
<keyword evidence="2" id="KW-1185">Reference proteome</keyword>
<organism evidence="1 2">
    <name type="scientific">Thelephora ganbajun</name>
    <name type="common">Ganba fungus</name>
    <dbReference type="NCBI Taxonomy" id="370292"/>
    <lineage>
        <taxon>Eukaryota</taxon>
        <taxon>Fungi</taxon>
        <taxon>Dikarya</taxon>
        <taxon>Basidiomycota</taxon>
        <taxon>Agaricomycotina</taxon>
        <taxon>Agaricomycetes</taxon>
        <taxon>Thelephorales</taxon>
        <taxon>Thelephoraceae</taxon>
        <taxon>Thelephora</taxon>
    </lineage>
</organism>